<dbReference type="Pfam" id="PF12047">
    <property type="entry name" value="DNMT1-RFD"/>
    <property type="match status" value="1"/>
</dbReference>
<sequence length="693" mass="78353">MESSKAGTHRQRLLCPLDNHGEELRRLLRLPKMSLAPASALEWLLTANPVVSDLSFLAISLLIFLLARVVYQVTEDELKEGKDLHVIGETEASDNDDDSDEEDDIPVRVLSDFAVYTLDSQKMVPIAELITADEVLSLYGASGNVRPWVEEEEEETDDGLEEDDTDDNGDVRSGGQRVKLSAILEFSMHHVSEETGMLDRKIYIRTQFAWYILSTPMDLYIPFFAQFWLKHRLLHLIVSHAMENPRITMDQIVEVLNSSEESPGTVSAQDILERQLTEEDLNADDVKSYILATLEDLQAQGIKLGRVPLIRGLFPADTADAASGARLESAVSLPGKRSKVVRSVDRQQDESMVQNLEMEVLKHRNTTVVLPTVKRLADGLFDHPLKVIKNDRAGTARASSNMDVDPPVVHLANPKMTWRERVVGVPGHYPSVKIDGVVYTVGDVVIVEPGFDMDSTRARNAVNESAQSRNSLGNSKWFAKICYMFERDGKKWFHGQWYSHGSKTLLQELAHSRSLYIMNLCDDIELSTVIQKCNVVQLAIDEVEPAEDESSAENNFFESSLSWDEDESAFVELSERSRDEALSRCKPWKRCVPCGLRAGEDLQNKLVVRHNGFAQNGIEYHVNDCVYLYHGRHPDNPYEFGQILDFENLEDVESFRVVVQLLGRWDDVVRRERRDNPNAAPEPKDEVRLSFNS</sequence>
<comment type="caution">
    <text evidence="6">The sequence shown here is derived from an EMBL/GenBank/DDBJ whole genome shotgun (WGS) entry which is preliminary data.</text>
</comment>
<dbReference type="GO" id="GO:0003677">
    <property type="term" value="F:DNA binding"/>
    <property type="evidence" value="ECO:0007669"/>
    <property type="project" value="TreeGrafter"/>
</dbReference>
<dbReference type="Proteomes" id="UP000298061">
    <property type="component" value="Unassembled WGS sequence"/>
</dbReference>
<dbReference type="GO" id="GO:0003682">
    <property type="term" value="F:chromatin binding"/>
    <property type="evidence" value="ECO:0007669"/>
    <property type="project" value="InterPro"/>
</dbReference>
<dbReference type="Gene3D" id="2.30.30.490">
    <property type="match status" value="2"/>
</dbReference>
<evidence type="ECO:0000256" key="1">
    <source>
        <dbReference type="ARBA" id="ARBA00004123"/>
    </source>
</evidence>
<dbReference type="GO" id="GO:0005634">
    <property type="term" value="C:nucleus"/>
    <property type="evidence" value="ECO:0007669"/>
    <property type="project" value="UniProtKB-SubCell"/>
</dbReference>
<evidence type="ECO:0000313" key="7">
    <source>
        <dbReference type="Proteomes" id="UP000298061"/>
    </source>
</evidence>
<keyword evidence="4" id="KW-1133">Transmembrane helix</keyword>
<evidence type="ECO:0000313" key="6">
    <source>
        <dbReference type="EMBL" id="TFY78084.1"/>
    </source>
</evidence>
<feature type="transmembrane region" description="Helical" evidence="4">
    <location>
        <begin position="208"/>
        <end position="229"/>
    </location>
</feature>
<dbReference type="InterPro" id="IPR050390">
    <property type="entry name" value="C5-Methyltransferase"/>
</dbReference>
<dbReference type="InterPro" id="IPR001025">
    <property type="entry name" value="BAH_dom"/>
</dbReference>
<comment type="subcellular location">
    <subcellularLocation>
        <location evidence="1">Nucleus</location>
    </subcellularLocation>
</comment>
<proteinExistence type="predicted"/>
<protein>
    <recommendedName>
        <fullName evidence="5">BAH domain-containing protein</fullName>
    </recommendedName>
</protein>
<keyword evidence="7" id="KW-1185">Reference proteome</keyword>
<evidence type="ECO:0000259" key="5">
    <source>
        <dbReference type="PROSITE" id="PS51038"/>
    </source>
</evidence>
<dbReference type="OrthoDB" id="3267543at2759"/>
<dbReference type="Pfam" id="PF01426">
    <property type="entry name" value="BAH"/>
    <property type="match status" value="1"/>
</dbReference>
<organism evidence="6 7">
    <name type="scientific">Hericium alpestre</name>
    <dbReference type="NCBI Taxonomy" id="135208"/>
    <lineage>
        <taxon>Eukaryota</taxon>
        <taxon>Fungi</taxon>
        <taxon>Dikarya</taxon>
        <taxon>Basidiomycota</taxon>
        <taxon>Agaricomycotina</taxon>
        <taxon>Agaricomycetes</taxon>
        <taxon>Russulales</taxon>
        <taxon>Hericiaceae</taxon>
        <taxon>Hericium</taxon>
    </lineage>
</organism>
<dbReference type="PANTHER" id="PTHR10629">
    <property type="entry name" value="CYTOSINE-SPECIFIC METHYLTRANSFERASE"/>
    <property type="match status" value="1"/>
</dbReference>
<dbReference type="InterPro" id="IPR043151">
    <property type="entry name" value="BAH_sf"/>
</dbReference>
<keyword evidence="2" id="KW-0539">Nucleus</keyword>
<reference evidence="6 7" key="1">
    <citation type="submission" date="2019-02" db="EMBL/GenBank/DDBJ databases">
        <title>Genome sequencing of the rare red list fungi Hericium alpestre (H. flagellum).</title>
        <authorList>
            <person name="Buettner E."/>
            <person name="Kellner H."/>
        </authorList>
    </citation>
    <scope>NUCLEOTIDE SEQUENCE [LARGE SCALE GENOMIC DNA]</scope>
    <source>
        <strain evidence="6 7">DSM 108284</strain>
    </source>
</reference>
<dbReference type="GO" id="GO:0003886">
    <property type="term" value="F:DNA (cytosine-5-)-methyltransferase activity"/>
    <property type="evidence" value="ECO:0007669"/>
    <property type="project" value="TreeGrafter"/>
</dbReference>
<dbReference type="PROSITE" id="PS51038">
    <property type="entry name" value="BAH"/>
    <property type="match status" value="1"/>
</dbReference>
<dbReference type="AlphaFoldDB" id="A0A4Y9ZV22"/>
<evidence type="ECO:0000256" key="4">
    <source>
        <dbReference type="SAM" id="Phobius"/>
    </source>
</evidence>
<dbReference type="STRING" id="135208.A0A4Y9ZV22"/>
<keyword evidence="4" id="KW-0812">Transmembrane</keyword>
<evidence type="ECO:0000256" key="3">
    <source>
        <dbReference type="SAM" id="MobiDB-lite"/>
    </source>
</evidence>
<dbReference type="InterPro" id="IPR022702">
    <property type="entry name" value="Cytosine_MeTrfase1_RFD"/>
</dbReference>
<feature type="compositionally biased region" description="Acidic residues" evidence="3">
    <location>
        <begin position="150"/>
        <end position="168"/>
    </location>
</feature>
<accession>A0A4Y9ZV22</accession>
<dbReference type="PANTHER" id="PTHR10629:SF52">
    <property type="entry name" value="DNA (CYTOSINE-5)-METHYLTRANSFERASE 1"/>
    <property type="match status" value="1"/>
</dbReference>
<evidence type="ECO:0000256" key="2">
    <source>
        <dbReference type="ARBA" id="ARBA00023242"/>
    </source>
</evidence>
<name>A0A4Y9ZV22_9AGAM</name>
<gene>
    <name evidence="6" type="ORF">EWM64_g5932</name>
</gene>
<feature type="domain" description="BAH" evidence="5">
    <location>
        <begin position="437"/>
        <end position="574"/>
    </location>
</feature>
<dbReference type="SMART" id="SM00439">
    <property type="entry name" value="BAH"/>
    <property type="match status" value="1"/>
</dbReference>
<feature type="transmembrane region" description="Helical" evidence="4">
    <location>
        <begin position="54"/>
        <end position="71"/>
    </location>
</feature>
<dbReference type="GO" id="GO:0044027">
    <property type="term" value="P:negative regulation of gene expression via chromosomal CpG island methylation"/>
    <property type="evidence" value="ECO:0007669"/>
    <property type="project" value="TreeGrafter"/>
</dbReference>
<dbReference type="EMBL" id="SFCI01000754">
    <property type="protein sequence ID" value="TFY78084.1"/>
    <property type="molecule type" value="Genomic_DNA"/>
</dbReference>
<feature type="region of interest" description="Disordered" evidence="3">
    <location>
        <begin position="147"/>
        <end position="174"/>
    </location>
</feature>
<keyword evidence="4" id="KW-0472">Membrane</keyword>